<comment type="catalytic activity">
    <reaction evidence="9">
        <text>a 1-acyl-sn-glycero-3-phosphocholine + H2O = sn-glycerol 3-phosphocholine + a fatty acid + H(+)</text>
        <dbReference type="Rhea" id="RHEA:15177"/>
        <dbReference type="ChEBI" id="CHEBI:15377"/>
        <dbReference type="ChEBI" id="CHEBI:15378"/>
        <dbReference type="ChEBI" id="CHEBI:16870"/>
        <dbReference type="ChEBI" id="CHEBI:28868"/>
        <dbReference type="ChEBI" id="CHEBI:58168"/>
        <dbReference type="EC" id="3.1.1.5"/>
    </reaction>
</comment>
<accession>A0A420MAQ9</accession>
<evidence type="ECO:0000256" key="1">
    <source>
        <dbReference type="ARBA" id="ARBA00008780"/>
    </source>
</evidence>
<sequence length="249" mass="27165">MIQNLPPLRLLNTSALISTTIGKADDGPDILHDAINNTLEDIGEENRDIASWPNPFYKYNPRNKSNADSTILALVDGVDVIFAVDGSADTKTQWPSGTAPVATYQRSKVGTSAQNSQFPKIPDQNTFINLGLNKKPAFFGCDTGLQQLSNFTTFDLEYSNTERNEIIRNGYNVATMGNGTVHSDWSACVGCAILARSLARTDTEIPSKYVDCFGKYCWNGTTNSKTPGTYEPEQIITSGVGHPVPFMGR</sequence>
<dbReference type="GO" id="GO:0046475">
    <property type="term" value="P:glycerophospholipid catabolic process"/>
    <property type="evidence" value="ECO:0007669"/>
    <property type="project" value="TreeGrafter"/>
</dbReference>
<dbReference type="InterPro" id="IPR016035">
    <property type="entry name" value="Acyl_Trfase/lysoPLipase"/>
</dbReference>
<evidence type="ECO:0000313" key="11">
    <source>
        <dbReference type="EMBL" id="RKK64695.1"/>
    </source>
</evidence>
<dbReference type="GO" id="GO:0004623">
    <property type="term" value="F:phospholipase A2 activity"/>
    <property type="evidence" value="ECO:0007669"/>
    <property type="project" value="TreeGrafter"/>
</dbReference>
<dbReference type="VEuPathDB" id="FungiDB:FOMG_14959"/>
<comment type="similarity">
    <text evidence="1 9">Belongs to the lysophospholipase family.</text>
</comment>
<keyword evidence="4 8" id="KW-0378">Hydrolase</keyword>
<dbReference type="GO" id="GO:0005829">
    <property type="term" value="C:cytosol"/>
    <property type="evidence" value="ECO:0007669"/>
    <property type="project" value="TreeGrafter"/>
</dbReference>
<comment type="caution">
    <text evidence="11">The sequence shown here is derived from an EMBL/GenBank/DDBJ whole genome shotgun (WGS) entry which is preliminary data.</text>
</comment>
<evidence type="ECO:0000256" key="6">
    <source>
        <dbReference type="ARBA" id="ARBA00023098"/>
    </source>
</evidence>
<dbReference type="SUPFAM" id="SSF52151">
    <property type="entry name" value="FabD/lysophospholipase-like"/>
    <property type="match status" value="1"/>
</dbReference>
<dbReference type="EMBL" id="MRCX01000496">
    <property type="protein sequence ID" value="RKK64695.1"/>
    <property type="molecule type" value="Genomic_DNA"/>
</dbReference>
<dbReference type="GO" id="GO:0005783">
    <property type="term" value="C:endoplasmic reticulum"/>
    <property type="evidence" value="ECO:0007669"/>
    <property type="project" value="TreeGrafter"/>
</dbReference>
<keyword evidence="6 8" id="KW-0443">Lipid metabolism</keyword>
<evidence type="ECO:0000256" key="3">
    <source>
        <dbReference type="ARBA" id="ARBA00022729"/>
    </source>
</evidence>
<dbReference type="EC" id="3.1.1.5" evidence="2 9"/>
<dbReference type="PROSITE" id="PS51210">
    <property type="entry name" value="PLA2C"/>
    <property type="match status" value="1"/>
</dbReference>
<dbReference type="AlphaFoldDB" id="A0A420MAQ9"/>
<evidence type="ECO:0000256" key="8">
    <source>
        <dbReference type="PROSITE-ProRule" id="PRU00555"/>
    </source>
</evidence>
<organism evidence="11 12">
    <name type="scientific">Fusarium oxysporum</name>
    <name type="common">Fusarium vascular wilt</name>
    <dbReference type="NCBI Taxonomy" id="5507"/>
    <lineage>
        <taxon>Eukaryota</taxon>
        <taxon>Fungi</taxon>
        <taxon>Dikarya</taxon>
        <taxon>Ascomycota</taxon>
        <taxon>Pezizomycotina</taxon>
        <taxon>Sordariomycetes</taxon>
        <taxon>Hypocreomycetidae</taxon>
        <taxon>Hypocreales</taxon>
        <taxon>Nectriaceae</taxon>
        <taxon>Fusarium</taxon>
        <taxon>Fusarium oxysporum species complex</taxon>
    </lineage>
</organism>
<evidence type="ECO:0000256" key="4">
    <source>
        <dbReference type="ARBA" id="ARBA00022801"/>
    </source>
</evidence>
<evidence type="ECO:0000313" key="12">
    <source>
        <dbReference type="Proteomes" id="UP000285084"/>
    </source>
</evidence>
<dbReference type="VEuPathDB" id="FungiDB:FOZG_02648"/>
<dbReference type="VEuPathDB" id="FungiDB:FOC4_g10006576"/>
<evidence type="ECO:0000259" key="10">
    <source>
        <dbReference type="PROSITE" id="PS51210"/>
    </source>
</evidence>
<proteinExistence type="inferred from homology"/>
<dbReference type="PANTHER" id="PTHR10728">
    <property type="entry name" value="CYTOSOLIC PHOSPHOLIPASE A2"/>
    <property type="match status" value="1"/>
</dbReference>
<dbReference type="GO" id="GO:0004622">
    <property type="term" value="F:phosphatidylcholine lysophospholipase activity"/>
    <property type="evidence" value="ECO:0007669"/>
    <property type="project" value="UniProtKB-EC"/>
</dbReference>
<dbReference type="VEuPathDB" id="FungiDB:FOIG_15833"/>
<dbReference type="Gene3D" id="3.40.1090.10">
    <property type="entry name" value="Cytosolic phospholipase A2 catalytic domain"/>
    <property type="match status" value="1"/>
</dbReference>
<evidence type="ECO:0000256" key="7">
    <source>
        <dbReference type="ARBA" id="ARBA00023180"/>
    </source>
</evidence>
<dbReference type="InterPro" id="IPR002642">
    <property type="entry name" value="LysoPLipase_cat_dom"/>
</dbReference>
<dbReference type="PANTHER" id="PTHR10728:SF33">
    <property type="entry name" value="LYSOPHOSPHOLIPASE 1-RELATED"/>
    <property type="match status" value="1"/>
</dbReference>
<dbReference type="VEuPathDB" id="FungiDB:FOC1_g10000674"/>
<keyword evidence="3" id="KW-0732">Signal</keyword>
<dbReference type="Proteomes" id="UP000285084">
    <property type="component" value="Unassembled WGS sequence"/>
</dbReference>
<name>A0A420MAQ9_FUSOX</name>
<protein>
    <recommendedName>
        <fullName evidence="2 9">Lysophospholipase</fullName>
        <ecNumber evidence="2 9">3.1.1.5</ecNumber>
    </recommendedName>
</protein>
<reference evidence="11 12" key="1">
    <citation type="journal article" date="2018" name="Sci. Rep.">
        <title>Characterisation of pathogen-specific regions and novel effector candidates in Fusarium oxysporum f. sp. cepae.</title>
        <authorList>
            <person name="Armitage A.D."/>
            <person name="Taylor A."/>
            <person name="Sobczyk M.K."/>
            <person name="Baxter L."/>
            <person name="Greenfield B.P."/>
            <person name="Bates H.J."/>
            <person name="Wilson F."/>
            <person name="Jackson A.C."/>
            <person name="Ott S."/>
            <person name="Harrison R.J."/>
            <person name="Clarkson J.P."/>
        </authorList>
    </citation>
    <scope>NUCLEOTIDE SEQUENCE [LARGE SCALE GENOMIC DNA]</scope>
    <source>
        <strain evidence="11 12">Fo_A13</strain>
    </source>
</reference>
<feature type="domain" description="PLA2c" evidence="10">
    <location>
        <begin position="1"/>
        <end position="223"/>
    </location>
</feature>
<dbReference type="Pfam" id="PF01735">
    <property type="entry name" value="PLA2_B"/>
    <property type="match status" value="2"/>
</dbReference>
<evidence type="ECO:0000256" key="5">
    <source>
        <dbReference type="ARBA" id="ARBA00022963"/>
    </source>
</evidence>
<dbReference type="VEuPathDB" id="FungiDB:FOXG_06592"/>
<dbReference type="VEuPathDB" id="FungiDB:HZS61_014513"/>
<gene>
    <name evidence="11" type="ORF">BFJ69_g16612</name>
</gene>
<keyword evidence="5 8" id="KW-0442">Lipid degradation</keyword>
<evidence type="ECO:0000256" key="9">
    <source>
        <dbReference type="RuleBase" id="RU362103"/>
    </source>
</evidence>
<keyword evidence="7" id="KW-0325">Glycoprotein</keyword>
<evidence type="ECO:0000256" key="2">
    <source>
        <dbReference type="ARBA" id="ARBA00013274"/>
    </source>
</evidence>